<evidence type="ECO:0000313" key="2">
    <source>
        <dbReference type="Proteomes" id="UP001322785"/>
    </source>
</evidence>
<evidence type="ECO:0000313" key="1">
    <source>
        <dbReference type="EMBL" id="WRW38315.1"/>
    </source>
</evidence>
<sequence>MRNKVTAGEIISVSLDSFMTSGPDPMLVFLDGGQEFHDTSNAIADRIFSLTDSSI</sequence>
<organism evidence="1 2">
    <name type="scientific">Rhizobium indigoferae</name>
    <dbReference type="NCBI Taxonomy" id="158891"/>
    <lineage>
        <taxon>Bacteria</taxon>
        <taxon>Pseudomonadati</taxon>
        <taxon>Pseudomonadota</taxon>
        <taxon>Alphaproteobacteria</taxon>
        <taxon>Hyphomicrobiales</taxon>
        <taxon>Rhizobiaceae</taxon>
        <taxon>Rhizobium/Agrobacterium group</taxon>
        <taxon>Rhizobium</taxon>
    </lineage>
</organism>
<protein>
    <submittedName>
        <fullName evidence="1">Uncharacterized protein</fullName>
    </submittedName>
</protein>
<reference evidence="1 2" key="1">
    <citation type="submission" date="2023-12" db="EMBL/GenBank/DDBJ databases">
        <authorList>
            <person name="Menendez E."/>
            <person name="Kaur S."/>
            <person name="Flores-Felix J.D."/>
            <person name="diCenzo G.C."/>
            <person name="Peix A."/>
            <person name="Velazquez E."/>
        </authorList>
    </citation>
    <scope>NUCLEOTIDE SEQUENCE [LARGE SCALE GENOMIC DNA]</scope>
    <source>
        <strain evidence="1 2">CIP 108029</strain>
        <plasmid evidence="1 2">pRinCIP108029d</plasmid>
    </source>
</reference>
<name>A0ABZ1DRW9_9HYPH</name>
<accession>A0ABZ1DRW9</accession>
<keyword evidence="1" id="KW-0614">Plasmid</keyword>
<dbReference type="Proteomes" id="UP001322785">
    <property type="component" value="Plasmid pRinCIP108029d"/>
</dbReference>
<geneLocation type="plasmid" evidence="1 2">
    <name>pRinCIP108029d</name>
</geneLocation>
<dbReference type="RefSeq" id="WP_162804542.1">
    <property type="nucleotide sequence ID" value="NZ_BSOQ01000008.1"/>
</dbReference>
<dbReference type="EMBL" id="CP140637">
    <property type="protein sequence ID" value="WRW38315.1"/>
    <property type="molecule type" value="Genomic_DNA"/>
</dbReference>
<proteinExistence type="predicted"/>
<keyword evidence="2" id="KW-1185">Reference proteome</keyword>
<gene>
    <name evidence="1" type="ORF">U5G49_005326</name>
</gene>